<feature type="compositionally biased region" description="Gly residues" evidence="1">
    <location>
        <begin position="141"/>
        <end position="152"/>
    </location>
</feature>
<evidence type="ECO:0000313" key="3">
    <source>
        <dbReference type="Proteomes" id="UP001583177"/>
    </source>
</evidence>
<feature type="compositionally biased region" description="Acidic residues" evidence="1">
    <location>
        <begin position="1"/>
        <end position="11"/>
    </location>
</feature>
<reference evidence="2 3" key="1">
    <citation type="journal article" date="2024" name="IMA Fungus">
        <title>IMA Genome - F19 : A genome assembly and annotation guide to empower mycologists, including annotated draft genome sequences of Ceratocystis pirilliformis, Diaporthe australafricana, Fusarium ophioides, Paecilomyces lecythidis, and Sporothrix stenoceras.</title>
        <authorList>
            <person name="Aylward J."/>
            <person name="Wilson A.M."/>
            <person name="Visagie C.M."/>
            <person name="Spraker J."/>
            <person name="Barnes I."/>
            <person name="Buitendag C."/>
            <person name="Ceriani C."/>
            <person name="Del Mar Angel L."/>
            <person name="du Plessis D."/>
            <person name="Fuchs T."/>
            <person name="Gasser K."/>
            <person name="Kramer D."/>
            <person name="Li W."/>
            <person name="Munsamy K."/>
            <person name="Piso A."/>
            <person name="Price J.L."/>
            <person name="Sonnekus B."/>
            <person name="Thomas C."/>
            <person name="van der Nest A."/>
            <person name="van Dijk A."/>
            <person name="van Heerden A."/>
            <person name="van Vuuren N."/>
            <person name="Yilmaz N."/>
            <person name="Duong T.A."/>
            <person name="van der Merwe N.A."/>
            <person name="Wingfield M.J."/>
            <person name="Wingfield B.D."/>
        </authorList>
    </citation>
    <scope>NUCLEOTIDE SEQUENCE [LARGE SCALE GENOMIC DNA]</scope>
    <source>
        <strain evidence="2 3">CMW 18300</strain>
    </source>
</reference>
<evidence type="ECO:0000313" key="2">
    <source>
        <dbReference type="EMBL" id="KAL1883265.1"/>
    </source>
</evidence>
<feature type="region of interest" description="Disordered" evidence="1">
    <location>
        <begin position="179"/>
        <end position="208"/>
    </location>
</feature>
<protein>
    <submittedName>
        <fullName evidence="2">Uncharacterized protein</fullName>
    </submittedName>
</protein>
<gene>
    <name evidence="2" type="ORF">Daus18300_000323</name>
</gene>
<dbReference type="EMBL" id="JAWRVE010000002">
    <property type="protein sequence ID" value="KAL1883265.1"/>
    <property type="molecule type" value="Genomic_DNA"/>
</dbReference>
<feature type="compositionally biased region" description="Basic residues" evidence="1">
    <location>
        <begin position="131"/>
        <end position="140"/>
    </location>
</feature>
<accession>A0ABR3Y5Q1</accession>
<comment type="caution">
    <text evidence="2">The sequence shown here is derived from an EMBL/GenBank/DDBJ whole genome shotgun (WGS) entry which is preliminary data.</text>
</comment>
<organism evidence="2 3">
    <name type="scientific">Diaporthe australafricana</name>
    <dbReference type="NCBI Taxonomy" id="127596"/>
    <lineage>
        <taxon>Eukaryota</taxon>
        <taxon>Fungi</taxon>
        <taxon>Dikarya</taxon>
        <taxon>Ascomycota</taxon>
        <taxon>Pezizomycotina</taxon>
        <taxon>Sordariomycetes</taxon>
        <taxon>Sordariomycetidae</taxon>
        <taxon>Diaporthales</taxon>
        <taxon>Diaporthaceae</taxon>
        <taxon>Diaporthe</taxon>
    </lineage>
</organism>
<name>A0ABR3Y5Q1_9PEZI</name>
<evidence type="ECO:0000256" key="1">
    <source>
        <dbReference type="SAM" id="MobiDB-lite"/>
    </source>
</evidence>
<feature type="compositionally biased region" description="Acidic residues" evidence="1">
    <location>
        <begin position="68"/>
        <end position="95"/>
    </location>
</feature>
<feature type="region of interest" description="Disordered" evidence="1">
    <location>
        <begin position="1"/>
        <end position="158"/>
    </location>
</feature>
<dbReference type="Proteomes" id="UP001583177">
    <property type="component" value="Unassembled WGS sequence"/>
</dbReference>
<proteinExistence type="predicted"/>
<sequence>MADINSDDDPDSAAMAEAMGFTGFGMQRATRKRKLTPPAQTGANNAPLGKRRPMNLPQPVSSVGANAEEIDLDADDGGGGDDDVVEEEQEGDNDDAQAQAGIDALTVSDTQPGHQHQLPPRPPPPQQQQQQHHHAGKAGRSHGGPNAGGRAGAGAPWWEGEWDPRLVERMVENPWERLERQRGLEPRGTWPSKGAGAPAGTMGGGGAAVGSFGGGEVAAALATVVS</sequence>
<keyword evidence="3" id="KW-1185">Reference proteome</keyword>